<keyword evidence="7" id="KW-1185">Reference proteome</keyword>
<dbReference type="InterPro" id="IPR002903">
    <property type="entry name" value="RsmH"/>
</dbReference>
<dbReference type="InterPro" id="IPR023397">
    <property type="entry name" value="SAM-dep_MeTrfase_MraW_recog"/>
</dbReference>
<reference evidence="6" key="1">
    <citation type="submission" date="2021-12" db="EMBL/GenBank/DDBJ databases">
        <title>Prjna785345.</title>
        <authorList>
            <person name="Rujirawat T."/>
            <person name="Krajaejun T."/>
        </authorList>
    </citation>
    <scope>NUCLEOTIDE SEQUENCE</scope>
    <source>
        <strain evidence="6">Pi057C3</strain>
    </source>
</reference>
<dbReference type="PANTHER" id="PTHR11265">
    <property type="entry name" value="S-ADENOSYL-METHYLTRANSFERASE MRAW"/>
    <property type="match status" value="1"/>
</dbReference>
<evidence type="ECO:0000313" key="6">
    <source>
        <dbReference type="EMBL" id="KAJ0394183.1"/>
    </source>
</evidence>
<dbReference type="Gene3D" id="3.40.50.150">
    <property type="entry name" value="Vaccinia Virus protein VP39"/>
    <property type="match status" value="1"/>
</dbReference>
<proteinExistence type="inferred from homology"/>
<evidence type="ECO:0008006" key="8">
    <source>
        <dbReference type="Google" id="ProtNLM"/>
    </source>
</evidence>
<comment type="similarity">
    <text evidence="1">Belongs to the methyltransferase superfamily. RsmH family.</text>
</comment>
<evidence type="ECO:0000256" key="5">
    <source>
        <dbReference type="SAM" id="MobiDB-lite"/>
    </source>
</evidence>
<organism evidence="6 7">
    <name type="scientific">Pythium insidiosum</name>
    <name type="common">Pythiosis disease agent</name>
    <dbReference type="NCBI Taxonomy" id="114742"/>
    <lineage>
        <taxon>Eukaryota</taxon>
        <taxon>Sar</taxon>
        <taxon>Stramenopiles</taxon>
        <taxon>Oomycota</taxon>
        <taxon>Peronosporomycetes</taxon>
        <taxon>Pythiales</taxon>
        <taxon>Pythiaceae</taxon>
        <taxon>Pythium</taxon>
    </lineage>
</organism>
<evidence type="ECO:0000256" key="3">
    <source>
        <dbReference type="ARBA" id="ARBA00022679"/>
    </source>
</evidence>
<keyword evidence="3" id="KW-0808">Transferase</keyword>
<sequence>MARVVGFPRALSAPDALAGALRWRQRSRGGPTANVACFARSVGGTRSFLSWLTDADAPQQERPIHVPVMLDETVSLWAPRETAGRSQFFVDGTTGFGGHSQELLRRHPNATLLCIDRDPEVLAIARANLAPFKSRVVFHEASYASLDTALLRSIGFPDEVDGICVDLGANSFHFDEARRGFSVMRDGPLDMRFNQRDNAAMTAATVVNTFSEVQLTRIFRDFGEERLAKEVAKAIVRDREERGVVFRTTADLRECIERIARKWQVSGQKKKKRNAANSGAHPATKCFQALRIFVNDELTHVATGVEQLVAQLAPHGRLATIAFHSLEDRPIKLLFRRLDTIARHTAGDDDDDEYHDLFMDDEDDEDGGGNADEPSLLQRLGSKRFRLVKRKAIKAKADEVETNPRSRSARLRCIERSI</sequence>
<dbReference type="InterPro" id="IPR029063">
    <property type="entry name" value="SAM-dependent_MTases_sf"/>
</dbReference>
<dbReference type="GO" id="GO:0071424">
    <property type="term" value="F:rRNA (cytosine-N4-)-methyltransferase activity"/>
    <property type="evidence" value="ECO:0007669"/>
    <property type="project" value="TreeGrafter"/>
</dbReference>
<protein>
    <recommendedName>
        <fullName evidence="8">S-adenosyl-methyltransferase MraW</fullName>
    </recommendedName>
</protein>
<dbReference type="Gene3D" id="1.10.150.170">
    <property type="entry name" value="Putative methyltransferase TM0872, insert domain"/>
    <property type="match status" value="1"/>
</dbReference>
<dbReference type="PANTHER" id="PTHR11265:SF0">
    <property type="entry name" value="12S RRNA N4-METHYLCYTIDINE METHYLTRANSFERASE"/>
    <property type="match status" value="1"/>
</dbReference>
<dbReference type="Pfam" id="PF01795">
    <property type="entry name" value="Methyltransf_5"/>
    <property type="match status" value="1"/>
</dbReference>
<dbReference type="AlphaFoldDB" id="A0AAD5LBH2"/>
<feature type="region of interest" description="Disordered" evidence="5">
    <location>
        <begin position="352"/>
        <end position="375"/>
    </location>
</feature>
<feature type="compositionally biased region" description="Acidic residues" evidence="5">
    <location>
        <begin position="352"/>
        <end position="367"/>
    </location>
</feature>
<evidence type="ECO:0000313" key="7">
    <source>
        <dbReference type="Proteomes" id="UP001209570"/>
    </source>
</evidence>
<keyword evidence="2" id="KW-0489">Methyltransferase</keyword>
<dbReference type="GO" id="GO:0070475">
    <property type="term" value="P:rRNA base methylation"/>
    <property type="evidence" value="ECO:0007669"/>
    <property type="project" value="TreeGrafter"/>
</dbReference>
<evidence type="ECO:0000256" key="4">
    <source>
        <dbReference type="ARBA" id="ARBA00022691"/>
    </source>
</evidence>
<gene>
    <name evidence="6" type="ORF">P43SY_003812</name>
</gene>
<accession>A0AAD5LBH2</accession>
<dbReference type="SUPFAM" id="SSF81799">
    <property type="entry name" value="Putative methyltransferase TM0872, insert domain"/>
    <property type="match status" value="1"/>
</dbReference>
<evidence type="ECO:0000256" key="1">
    <source>
        <dbReference type="ARBA" id="ARBA00010396"/>
    </source>
</evidence>
<dbReference type="NCBIfam" id="TIGR00006">
    <property type="entry name" value="16S rRNA (cytosine(1402)-N(4))-methyltransferase RsmH"/>
    <property type="match status" value="1"/>
</dbReference>
<keyword evidence="4" id="KW-0949">S-adenosyl-L-methionine</keyword>
<dbReference type="SUPFAM" id="SSF53335">
    <property type="entry name" value="S-adenosyl-L-methionine-dependent methyltransferases"/>
    <property type="match status" value="1"/>
</dbReference>
<dbReference type="HAMAP" id="MF_01007">
    <property type="entry name" value="16SrRNA_methyltr_H"/>
    <property type="match status" value="1"/>
</dbReference>
<name>A0AAD5LBH2_PYTIN</name>
<dbReference type="EMBL" id="JAKCXM010000428">
    <property type="protein sequence ID" value="KAJ0394183.1"/>
    <property type="molecule type" value="Genomic_DNA"/>
</dbReference>
<evidence type="ECO:0000256" key="2">
    <source>
        <dbReference type="ARBA" id="ARBA00022603"/>
    </source>
</evidence>
<dbReference type="Proteomes" id="UP001209570">
    <property type="component" value="Unassembled WGS sequence"/>
</dbReference>
<comment type="caution">
    <text evidence="6">The sequence shown here is derived from an EMBL/GenBank/DDBJ whole genome shotgun (WGS) entry which is preliminary data.</text>
</comment>